<dbReference type="eggNOG" id="COG1652">
    <property type="taxonomic scope" value="Bacteria"/>
</dbReference>
<dbReference type="AlphaFoldDB" id="I0L1R0"/>
<feature type="region of interest" description="Disordered" evidence="3">
    <location>
        <begin position="240"/>
        <end position="331"/>
    </location>
</feature>
<feature type="compositionally biased region" description="Polar residues" evidence="3">
    <location>
        <begin position="308"/>
        <end position="319"/>
    </location>
</feature>
<dbReference type="PANTHER" id="PTHR35807:SF1">
    <property type="entry name" value="TRANSCRIPTIONAL REGULATOR REDD"/>
    <property type="match status" value="1"/>
</dbReference>
<organism evidence="6 7">
    <name type="scientific">Micromonospora lupini str. Lupac 08</name>
    <dbReference type="NCBI Taxonomy" id="1150864"/>
    <lineage>
        <taxon>Bacteria</taxon>
        <taxon>Bacillati</taxon>
        <taxon>Actinomycetota</taxon>
        <taxon>Actinomycetes</taxon>
        <taxon>Micromonosporales</taxon>
        <taxon>Micromonosporaceae</taxon>
        <taxon>Micromonospora</taxon>
    </lineage>
</organism>
<evidence type="ECO:0000256" key="3">
    <source>
        <dbReference type="SAM" id="MobiDB-lite"/>
    </source>
</evidence>
<dbReference type="InterPro" id="IPR005158">
    <property type="entry name" value="BTAD"/>
</dbReference>
<feature type="region of interest" description="Disordered" evidence="3">
    <location>
        <begin position="396"/>
        <end position="442"/>
    </location>
</feature>
<keyword evidence="4" id="KW-1133">Transmembrane helix</keyword>
<comment type="caution">
    <text evidence="6">The sequence shown here is derived from an EMBL/GenBank/DDBJ whole genome shotgun (WGS) entry which is preliminary data.</text>
</comment>
<dbReference type="InterPro" id="IPR036388">
    <property type="entry name" value="WH-like_DNA-bd_sf"/>
</dbReference>
<gene>
    <name evidence="6" type="ORF">MILUP08_42688</name>
</gene>
<evidence type="ECO:0000256" key="2">
    <source>
        <dbReference type="ARBA" id="ARBA00023163"/>
    </source>
</evidence>
<keyword evidence="7" id="KW-1185">Reference proteome</keyword>
<proteinExistence type="predicted"/>
<keyword evidence="1" id="KW-0805">Transcription regulation</keyword>
<dbReference type="SMART" id="SM01043">
    <property type="entry name" value="BTAD"/>
    <property type="match status" value="1"/>
</dbReference>
<dbReference type="InterPro" id="IPR011990">
    <property type="entry name" value="TPR-like_helical_dom_sf"/>
</dbReference>
<evidence type="ECO:0000313" key="7">
    <source>
        <dbReference type="Proteomes" id="UP000003448"/>
    </source>
</evidence>
<dbReference type="Pfam" id="PF03704">
    <property type="entry name" value="BTAD"/>
    <property type="match status" value="1"/>
</dbReference>
<dbReference type="GO" id="GO:0003677">
    <property type="term" value="F:DNA binding"/>
    <property type="evidence" value="ECO:0007669"/>
    <property type="project" value="TreeGrafter"/>
</dbReference>
<dbReference type="EMBL" id="CAIE01000022">
    <property type="protein sequence ID" value="CCH17757.1"/>
    <property type="molecule type" value="Genomic_DNA"/>
</dbReference>
<sequence>MNVTAALGRLLTRLASATALLFITVGIPYGLAAHIGWPLPRSIPRDAAGWQAWLTAGFTDTMAVNLLAIALWLLWAVFTASLLAEAIAGIRGLPMPRMRGLTSVQTLAGWLLSGLTAGVVATATVAPVTATPPPLPAVVPAAAAHATPVVLVGTQAANVGTEQQPPILCAGEHHVLIKDNSYVYVVQRNESLWVIAEKCLDDGNRWPEIWQLNRGRHFDAGGTLRVPRLIQPGWDLRMPADAVPPSATDPVPAKPARPPGPGPVPASPSPATSTAPPMSTPSSSSAEDPDRVVEPAPGMPASSGPALTPSSASPATPDQNDAVRPPGEDRGVGVPGGWVSIGLAAALAAASSIVWLRRRARYNPVTDIDPATDPTLQPLPAVVSRLRRAVREQAPELLAPPPPQPTVRDLAGAERPPLAPIGPSGPQLAGLPNHPRGGLGLTGPGGADAVRAMLVATLSSGGVHDPDARGQVVIPATVLADLLGGTAITDLVGAIPRLRVTAGLDHALTYVEEQIIHRTRAVTDADVTDVTALHDADPHHDPLPPITLIADVPDTAIRARLSTALHLGHPLAISAVIAGPWPRGTTLTVETDGTTTSNEPGQTSKLSVLDADTTLQLLTVIREAHTGEPPSPPPNAPSPEEPDSTSSGDDTSTVEATAIPAPPVRPTPTAEPPRASGKRQSRVRVQVLGRPIIFGADGNPVPGVRRASYELLTYLAVHRQGADIADIEVAMTPDATPRRARDRLSTNVANLRNRLTHATGLDPSAVNETFKPVVNPGGRYYLDPALLDVDWWRVLDAVSRAGATTDRDAQRAALDDAVSNWNGLLHDDSFEWMDGPQHRCRQVGVNIHARLAVLLADTDPGRARTLLDAACDIDPINEEVARLAMNAHAATDHTAAINARLAALTSALQEIDEDVSDETHRLARRLLQKSLPHTDRPSD</sequence>
<dbReference type="Gene3D" id="3.10.350.10">
    <property type="entry name" value="LysM domain"/>
    <property type="match status" value="1"/>
</dbReference>
<dbReference type="CDD" id="cd00118">
    <property type="entry name" value="LysM"/>
    <property type="match status" value="1"/>
</dbReference>
<dbReference type="STRING" id="1150864.MILUP08_42688"/>
<dbReference type="Gene3D" id="1.25.40.10">
    <property type="entry name" value="Tetratricopeptide repeat domain"/>
    <property type="match status" value="1"/>
</dbReference>
<feature type="compositionally biased region" description="Pro residues" evidence="3">
    <location>
        <begin position="629"/>
        <end position="639"/>
    </location>
</feature>
<protein>
    <submittedName>
        <fullName evidence="6">Transcriptional activator with Peptidoglycan-binding lysin domain</fullName>
    </submittedName>
</protein>
<dbReference type="PANTHER" id="PTHR35807">
    <property type="entry name" value="TRANSCRIPTIONAL REGULATOR REDD-RELATED"/>
    <property type="match status" value="1"/>
</dbReference>
<feature type="domain" description="Bacterial transcriptional activator" evidence="5">
    <location>
        <begin position="789"/>
        <end position="927"/>
    </location>
</feature>
<evidence type="ECO:0000259" key="5">
    <source>
        <dbReference type="SMART" id="SM01043"/>
    </source>
</evidence>
<keyword evidence="4" id="KW-0472">Membrane</keyword>
<feature type="transmembrane region" description="Helical" evidence="4">
    <location>
        <begin position="63"/>
        <end position="87"/>
    </location>
</feature>
<evidence type="ECO:0000313" key="6">
    <source>
        <dbReference type="EMBL" id="CCH17757.1"/>
    </source>
</evidence>
<feature type="compositionally biased region" description="Pro residues" evidence="3">
    <location>
        <begin position="252"/>
        <end position="268"/>
    </location>
</feature>
<dbReference type="InterPro" id="IPR051677">
    <property type="entry name" value="AfsR-DnrI-RedD_regulator"/>
</dbReference>
<evidence type="ECO:0000256" key="1">
    <source>
        <dbReference type="ARBA" id="ARBA00023015"/>
    </source>
</evidence>
<dbReference type="Proteomes" id="UP000003448">
    <property type="component" value="Unassembled WGS sequence"/>
</dbReference>
<dbReference type="RefSeq" id="WP_007458644.1">
    <property type="nucleotide sequence ID" value="NZ_HF570108.1"/>
</dbReference>
<accession>I0L1R0</accession>
<feature type="region of interest" description="Disordered" evidence="3">
    <location>
        <begin position="625"/>
        <end position="683"/>
    </location>
</feature>
<feature type="transmembrane region" description="Helical" evidence="4">
    <location>
        <begin position="107"/>
        <end position="126"/>
    </location>
</feature>
<name>I0L1R0_9ACTN</name>
<dbReference type="InterPro" id="IPR018392">
    <property type="entry name" value="LysM"/>
</dbReference>
<dbReference type="InterPro" id="IPR036779">
    <property type="entry name" value="LysM_dom_sf"/>
</dbReference>
<feature type="compositionally biased region" description="Low complexity" evidence="3">
    <location>
        <begin position="644"/>
        <end position="659"/>
    </location>
</feature>
<keyword evidence="2" id="KW-0804">Transcription</keyword>
<evidence type="ECO:0000256" key="4">
    <source>
        <dbReference type="SAM" id="Phobius"/>
    </source>
</evidence>
<dbReference type="eggNOG" id="COG3629">
    <property type="taxonomic scope" value="Bacteria"/>
</dbReference>
<reference evidence="7" key="1">
    <citation type="journal article" date="2012" name="J. Bacteriol.">
        <title>Genome Sequence of Micromonospora lupini Lupac 08, Isolated from Root Nodules of Lupinus angustifolius.</title>
        <authorList>
            <person name="Alonso-Vega P."/>
            <person name="Normand P."/>
            <person name="Bacigalupe R."/>
            <person name="Pujic P."/>
            <person name="Lajus A."/>
            <person name="Vallenet D."/>
            <person name="Carro L."/>
            <person name="Coll P."/>
            <person name="Trujillo M.E."/>
        </authorList>
    </citation>
    <scope>NUCLEOTIDE SEQUENCE [LARGE SCALE GENOMIC DNA]</scope>
    <source>
        <strain evidence="7">Lupac 08</strain>
    </source>
</reference>
<dbReference type="Gene3D" id="1.10.10.10">
    <property type="entry name" value="Winged helix-like DNA-binding domain superfamily/Winged helix DNA-binding domain"/>
    <property type="match status" value="1"/>
</dbReference>
<feature type="compositionally biased region" description="Low complexity" evidence="3">
    <location>
        <begin position="295"/>
        <end position="306"/>
    </location>
</feature>
<feature type="compositionally biased region" description="Pro residues" evidence="3">
    <location>
        <begin position="660"/>
        <end position="671"/>
    </location>
</feature>
<dbReference type="GO" id="GO:0006355">
    <property type="term" value="P:regulation of DNA-templated transcription"/>
    <property type="evidence" value="ECO:0007669"/>
    <property type="project" value="TreeGrafter"/>
</dbReference>
<dbReference type="OrthoDB" id="8444614at2"/>
<feature type="compositionally biased region" description="Low complexity" evidence="3">
    <location>
        <begin position="269"/>
        <end position="286"/>
    </location>
</feature>
<keyword evidence="4" id="KW-0812">Transmembrane</keyword>